<keyword evidence="5" id="KW-0809">Transit peptide</keyword>
<name>A0AAW2PRS1_9LAMI</name>
<evidence type="ECO:0000256" key="1">
    <source>
        <dbReference type="ARBA" id="ARBA00001933"/>
    </source>
</evidence>
<dbReference type="GO" id="GO:0019148">
    <property type="term" value="F:D-cysteine desulfhydrase activity"/>
    <property type="evidence" value="ECO:0007669"/>
    <property type="project" value="UniProtKB-EC"/>
</dbReference>
<protein>
    <recommendedName>
        <fullName evidence="9">D-cysteine desulfhydrase</fullName>
        <ecNumber evidence="9">4.4.1.15</ecNumber>
    </recommendedName>
</protein>
<evidence type="ECO:0000256" key="9">
    <source>
        <dbReference type="ARBA" id="ARBA00066823"/>
    </source>
</evidence>
<dbReference type="FunFam" id="3.40.50.1100:FF:000050">
    <property type="entry name" value="D-cysteine desulfhydrase 2, mitochondrial"/>
    <property type="match status" value="1"/>
</dbReference>
<evidence type="ECO:0000256" key="7">
    <source>
        <dbReference type="ARBA" id="ARBA00023239"/>
    </source>
</evidence>
<dbReference type="InterPro" id="IPR027278">
    <property type="entry name" value="ACCD_DCysDesulf"/>
</dbReference>
<proteinExistence type="inferred from homology"/>
<keyword evidence="7" id="KW-0456">Lyase</keyword>
<evidence type="ECO:0000256" key="6">
    <source>
        <dbReference type="ARBA" id="ARBA00023128"/>
    </source>
</evidence>
<dbReference type="EC" id="4.4.1.15" evidence="9"/>
<keyword evidence="6" id="KW-0496">Mitochondrion</keyword>
<evidence type="ECO:0000256" key="4">
    <source>
        <dbReference type="ARBA" id="ARBA00022898"/>
    </source>
</evidence>
<evidence type="ECO:0000256" key="5">
    <source>
        <dbReference type="ARBA" id="ARBA00022946"/>
    </source>
</evidence>
<dbReference type="FunFam" id="3.40.50.1100:FF:000081">
    <property type="entry name" value="D-cysteine desulfhydrase 2 mitochondrial"/>
    <property type="match status" value="1"/>
</dbReference>
<dbReference type="AlphaFoldDB" id="A0AAW2PRS1"/>
<keyword evidence="4" id="KW-0663">Pyridoxal phosphate</keyword>
<dbReference type="Gene3D" id="3.40.50.1100">
    <property type="match status" value="2"/>
</dbReference>
<evidence type="ECO:0000256" key="2">
    <source>
        <dbReference type="ARBA" id="ARBA00004173"/>
    </source>
</evidence>
<reference evidence="10" key="2">
    <citation type="journal article" date="2024" name="Plant">
        <title>Genomic evolution and insights into agronomic trait innovations of Sesamum species.</title>
        <authorList>
            <person name="Miao H."/>
            <person name="Wang L."/>
            <person name="Qu L."/>
            <person name="Liu H."/>
            <person name="Sun Y."/>
            <person name="Le M."/>
            <person name="Wang Q."/>
            <person name="Wei S."/>
            <person name="Zheng Y."/>
            <person name="Lin W."/>
            <person name="Duan Y."/>
            <person name="Cao H."/>
            <person name="Xiong S."/>
            <person name="Wang X."/>
            <person name="Wei L."/>
            <person name="Li C."/>
            <person name="Ma Q."/>
            <person name="Ju M."/>
            <person name="Zhao R."/>
            <person name="Li G."/>
            <person name="Mu C."/>
            <person name="Tian Q."/>
            <person name="Mei H."/>
            <person name="Zhang T."/>
            <person name="Gao T."/>
            <person name="Zhang H."/>
        </authorList>
    </citation>
    <scope>NUCLEOTIDE SEQUENCE</scope>
    <source>
        <strain evidence="10">KEN8</strain>
    </source>
</reference>
<comment type="caution">
    <text evidence="10">The sequence shown here is derived from an EMBL/GenBank/DDBJ whole genome shotgun (WGS) entry which is preliminary data.</text>
</comment>
<evidence type="ECO:0000256" key="3">
    <source>
        <dbReference type="ARBA" id="ARBA00008639"/>
    </source>
</evidence>
<comment type="subcellular location">
    <subcellularLocation>
        <location evidence="2">Mitochondrion</location>
    </subcellularLocation>
</comment>
<reference evidence="10" key="1">
    <citation type="submission" date="2020-06" db="EMBL/GenBank/DDBJ databases">
        <authorList>
            <person name="Li T."/>
            <person name="Hu X."/>
            <person name="Zhang T."/>
            <person name="Song X."/>
            <person name="Zhang H."/>
            <person name="Dai N."/>
            <person name="Sheng W."/>
            <person name="Hou X."/>
            <person name="Wei L."/>
        </authorList>
    </citation>
    <scope>NUCLEOTIDE SEQUENCE</scope>
    <source>
        <strain evidence="10">KEN8</strain>
        <tissue evidence="10">Leaf</tissue>
    </source>
</reference>
<dbReference type="GO" id="GO:0005739">
    <property type="term" value="C:mitochondrion"/>
    <property type="evidence" value="ECO:0007669"/>
    <property type="project" value="UniProtKB-SubCell"/>
</dbReference>
<evidence type="ECO:0000313" key="10">
    <source>
        <dbReference type="EMBL" id="KAL0357837.1"/>
    </source>
</evidence>
<dbReference type="EMBL" id="JACGWM010000008">
    <property type="protein sequence ID" value="KAL0357837.1"/>
    <property type="molecule type" value="Genomic_DNA"/>
</dbReference>
<accession>A0AAW2PRS1</accession>
<gene>
    <name evidence="10" type="ORF">Scaly_1469400</name>
</gene>
<dbReference type="PANTHER" id="PTHR43780:SF7">
    <property type="entry name" value="D-CYSTEINE DESULFHYDRASE 2, MITOCHONDRIAL"/>
    <property type="match status" value="1"/>
</dbReference>
<organism evidence="10">
    <name type="scientific">Sesamum calycinum</name>
    <dbReference type="NCBI Taxonomy" id="2727403"/>
    <lineage>
        <taxon>Eukaryota</taxon>
        <taxon>Viridiplantae</taxon>
        <taxon>Streptophyta</taxon>
        <taxon>Embryophyta</taxon>
        <taxon>Tracheophyta</taxon>
        <taxon>Spermatophyta</taxon>
        <taxon>Magnoliopsida</taxon>
        <taxon>eudicotyledons</taxon>
        <taxon>Gunneridae</taxon>
        <taxon>Pentapetalae</taxon>
        <taxon>asterids</taxon>
        <taxon>lamiids</taxon>
        <taxon>Lamiales</taxon>
        <taxon>Pedaliaceae</taxon>
        <taxon>Sesamum</taxon>
    </lineage>
</organism>
<comment type="similarity">
    <text evidence="3">Belongs to the ACC deaminase/D-cysteine desulfhydrase family.</text>
</comment>
<dbReference type="InterPro" id="IPR036052">
    <property type="entry name" value="TrpB-like_PALP_sf"/>
</dbReference>
<evidence type="ECO:0000256" key="8">
    <source>
        <dbReference type="ARBA" id="ARBA00050761"/>
    </source>
</evidence>
<sequence length="518" mass="56934">MGDDLLHPLVNGNKARKLDALLPLLEDYDATDVVTCGGCQSAHTAAVAVSCAERGLRPHLLLRGEAPETLTGYNLVSTLYGNVVYVPRSFYAERKEMLARHAESVAGRDGSVIWLNDILGASSRNHSSGKQNFSKADPVKCPEKSRKVVVINEGAGDSVALLGVMRLIQYLSQNHLFGKNQALKIVVDAGTGTTAVGLALGALCLGLPWEVTAVMLADKINAYKEKERNLISEFLRSFTSSADDLDPSIVDAEIVQWVERSLPRKFGNILKGEVQECQKIARQTGILVDPIYTLAAWDIATKLSQNRLEDRKVVMLHTGGTLGMFGLAQRYRSYFKIPDEDFRYNQKAIVKNHANLEKITYCCIFAISKTANWNAKIIAYKLLISSTKTPRYHGHQVALVLLLYLIEIIADQLEILIDTPSGETILPAHSHFLISIASKMLPCEMEHALVGMVVAGCSRPFRPPVTVAIGHWTAEVVVVVGSTTPGNKGGKHGCMVLFVLCEKKRWEWSRLLTVLSQC</sequence>
<dbReference type="PANTHER" id="PTHR43780">
    <property type="entry name" value="1-AMINOCYCLOPROPANE-1-CARBOXYLATE DEAMINASE-RELATED"/>
    <property type="match status" value="1"/>
</dbReference>
<comment type="cofactor">
    <cofactor evidence="1">
        <name>pyridoxal 5'-phosphate</name>
        <dbReference type="ChEBI" id="CHEBI:597326"/>
    </cofactor>
</comment>
<dbReference type="SUPFAM" id="SSF53686">
    <property type="entry name" value="Tryptophan synthase beta subunit-like PLP-dependent enzymes"/>
    <property type="match status" value="1"/>
</dbReference>
<comment type="catalytic activity">
    <reaction evidence="8">
        <text>D-cysteine + H2O = hydrogen sulfide + pyruvate + NH4(+) + H(+)</text>
        <dbReference type="Rhea" id="RHEA:11268"/>
        <dbReference type="ChEBI" id="CHEBI:15361"/>
        <dbReference type="ChEBI" id="CHEBI:15377"/>
        <dbReference type="ChEBI" id="CHEBI:15378"/>
        <dbReference type="ChEBI" id="CHEBI:28938"/>
        <dbReference type="ChEBI" id="CHEBI:29919"/>
        <dbReference type="ChEBI" id="CHEBI:35236"/>
        <dbReference type="EC" id="4.4.1.15"/>
    </reaction>
</comment>